<organism evidence="3 4">
    <name type="scientific">Oryzomonas rubra</name>
    <dbReference type="NCBI Taxonomy" id="2509454"/>
    <lineage>
        <taxon>Bacteria</taxon>
        <taxon>Pseudomonadati</taxon>
        <taxon>Thermodesulfobacteriota</taxon>
        <taxon>Desulfuromonadia</taxon>
        <taxon>Geobacterales</taxon>
        <taxon>Geobacteraceae</taxon>
        <taxon>Oryzomonas</taxon>
    </lineage>
</organism>
<dbReference type="InterPro" id="IPR014710">
    <property type="entry name" value="RmlC-like_jellyroll"/>
</dbReference>
<dbReference type="Proteomes" id="UP000324298">
    <property type="component" value="Unassembled WGS sequence"/>
</dbReference>
<dbReference type="InterPro" id="IPR013096">
    <property type="entry name" value="Cupin_2"/>
</dbReference>
<dbReference type="RefSeq" id="WP_149309351.1">
    <property type="nucleotide sequence ID" value="NZ_SRSD01000011.1"/>
</dbReference>
<dbReference type="GO" id="GO:0046872">
    <property type="term" value="F:metal ion binding"/>
    <property type="evidence" value="ECO:0007669"/>
    <property type="project" value="UniProtKB-KW"/>
</dbReference>
<dbReference type="PANTHER" id="PTHR35848">
    <property type="entry name" value="OXALATE-BINDING PROTEIN"/>
    <property type="match status" value="1"/>
</dbReference>
<keyword evidence="4" id="KW-1185">Reference proteome</keyword>
<evidence type="ECO:0000256" key="1">
    <source>
        <dbReference type="ARBA" id="ARBA00022723"/>
    </source>
</evidence>
<dbReference type="SUPFAM" id="SSF51182">
    <property type="entry name" value="RmlC-like cupins"/>
    <property type="match status" value="1"/>
</dbReference>
<feature type="domain" description="Cupin type-2" evidence="2">
    <location>
        <begin position="49"/>
        <end position="114"/>
    </location>
</feature>
<evidence type="ECO:0000313" key="3">
    <source>
        <dbReference type="EMBL" id="KAA0888270.1"/>
    </source>
</evidence>
<dbReference type="Gene3D" id="2.60.120.10">
    <property type="entry name" value="Jelly Rolls"/>
    <property type="match status" value="1"/>
</dbReference>
<dbReference type="AlphaFoldDB" id="A0A5A9X5J7"/>
<reference evidence="3 4" key="1">
    <citation type="submission" date="2019-04" db="EMBL/GenBank/DDBJ databases">
        <title>Geobacter ruber sp. nov., ferric-reducing bacteria isolated from paddy soil.</title>
        <authorList>
            <person name="Xu Z."/>
            <person name="Masuda Y."/>
            <person name="Itoh H."/>
            <person name="Senoo K."/>
        </authorList>
    </citation>
    <scope>NUCLEOTIDE SEQUENCE [LARGE SCALE GENOMIC DNA]</scope>
    <source>
        <strain evidence="3 4">Red88</strain>
    </source>
</reference>
<accession>A0A5A9X5J7</accession>
<dbReference type="Pfam" id="PF07883">
    <property type="entry name" value="Cupin_2"/>
    <property type="match status" value="1"/>
</dbReference>
<protein>
    <submittedName>
        <fullName evidence="3">Cupin domain-containing protein</fullName>
    </submittedName>
</protein>
<gene>
    <name evidence="3" type="ORF">ET418_16145</name>
</gene>
<dbReference type="CDD" id="cd06985">
    <property type="entry name" value="cupin_BF4112"/>
    <property type="match status" value="1"/>
</dbReference>
<dbReference type="OrthoDB" id="9804028at2"/>
<sequence length="142" mass="15661">MTEQAKNFTAAHIGPLEGLLNHDFRGLKGKYFIGGELGLTGCEASLNRLPAGKAMPFVHAHKKNEELYIVLRGSGTFFVDGDEFPIREGSLVRVAPQGERSWKAGDEDLYFICIQAKENSLSQATLEDGFRIPTTKASWMAE</sequence>
<evidence type="ECO:0000313" key="4">
    <source>
        <dbReference type="Proteomes" id="UP000324298"/>
    </source>
</evidence>
<name>A0A5A9X5J7_9BACT</name>
<keyword evidence="1" id="KW-0479">Metal-binding</keyword>
<comment type="caution">
    <text evidence="3">The sequence shown here is derived from an EMBL/GenBank/DDBJ whole genome shotgun (WGS) entry which is preliminary data.</text>
</comment>
<dbReference type="InterPro" id="IPR011051">
    <property type="entry name" value="RmlC_Cupin_sf"/>
</dbReference>
<evidence type="ECO:0000259" key="2">
    <source>
        <dbReference type="Pfam" id="PF07883"/>
    </source>
</evidence>
<dbReference type="PANTHER" id="PTHR35848:SF6">
    <property type="entry name" value="CUPIN TYPE-2 DOMAIN-CONTAINING PROTEIN"/>
    <property type="match status" value="1"/>
</dbReference>
<dbReference type="EMBL" id="SRSD01000011">
    <property type="protein sequence ID" value="KAA0888270.1"/>
    <property type="molecule type" value="Genomic_DNA"/>
</dbReference>
<dbReference type="InterPro" id="IPR051610">
    <property type="entry name" value="GPI/OXD"/>
</dbReference>
<proteinExistence type="predicted"/>